<comment type="caution">
    <text evidence="1">The sequence shown here is derived from an EMBL/GenBank/DDBJ whole genome shotgun (WGS) entry which is preliminary data.</text>
</comment>
<organism evidence="1 2">
    <name type="scientific">Pseudomonas syringae</name>
    <dbReference type="NCBI Taxonomy" id="317"/>
    <lineage>
        <taxon>Bacteria</taxon>
        <taxon>Pseudomonadati</taxon>
        <taxon>Pseudomonadota</taxon>
        <taxon>Gammaproteobacteria</taxon>
        <taxon>Pseudomonadales</taxon>
        <taxon>Pseudomonadaceae</taxon>
        <taxon>Pseudomonas</taxon>
    </lineage>
</organism>
<name>A0A085UNW5_PSESX</name>
<protein>
    <submittedName>
        <fullName evidence="1">Uncharacterized protein</fullName>
    </submittedName>
</protein>
<accession>A0A085UNW5</accession>
<proteinExistence type="predicted"/>
<reference evidence="1 2" key="1">
    <citation type="submission" date="2014-07" db="EMBL/GenBank/DDBJ databases">
        <title>Draft Genome Sequences of Environmental Pseudomonas syringae strains.</title>
        <authorList>
            <person name="Baltrus D.A."/>
            <person name="Berge O."/>
            <person name="Morris C."/>
        </authorList>
    </citation>
    <scope>NUCLEOTIDE SEQUENCE [LARGE SCALE GENOMIC DNA]</scope>
    <source>
        <strain evidence="1 2">CEB003</strain>
    </source>
</reference>
<dbReference type="PATRIC" id="fig|317.174.peg.5829"/>
<dbReference type="Proteomes" id="UP000028643">
    <property type="component" value="Unassembled WGS sequence"/>
</dbReference>
<sequence length="810" mass="87392">MDNEKNSGAQAIASGHPKEELLQLLNVKPSTLNWDAVVVYNRGRANALMMQQYIQKLTAENYMRPIDGEIESEEGSKLKFFGIQLGIPRLSFENANLTESHAKVALPITAGLAILKSAPVGGFKAIHSIMRPNGAAGPRLWLDVTLKDAPGVVGEVGKVTIDLSQMDKFNTDLFSDAYSLANAEAFFRKKFEENPELQIYTLGTLSTQADSSLKPKFFKVHTQAAPGAKIRSAPNYGDGAVVLFVTLEGGANGGVPAADGDFEYMIPNDENGTKYSSAVLLSNKVLFGKIIMPTLNKTKIIYEIVSPTDPEGNPLHSNLQGKSGAFEWGVDPAEGFVTTIPPYSYSLLTPYLTPARLNVSAIDDMPGLVIRPNWDALLITWSAESNQRWDQTLFHLGTPYEWFDGPIRIIMQAKVMMIPGIDPSSGVVSFSTDREQYVDSVVIPDFTWTGNLNEANKNEFRAETLTRLEEHFFNEIASIKLPDIDTFLLQNLLFPDLNSMVLTDAHVPGDLAVFGNVNPSLTSFVITPESPILNAGTSHKFTTDPVVPDLKWERRALPGDTTGPIGAFSANGDGTYTAPSTDEMAGMEAQQVIVTATGTVNNQAVSSSAVVSIVRSVISVNPLLHVLAPGKPVDLSAGTLDDRPLSWALVAPGQGGNLEPVTGKESTYTAPAASGTAMFILDHIQVTDDQTNVGEAHILIINKTLGGQVEVDLEDALAGKAQLQFMVEYDDGPISIPHERLTWVLLAGTGSVDAKGLYTEPEQQQPGYAIVTCAFETQPDFPGGPTKTNYGYTILPLPLAAYPDLASAYS</sequence>
<dbReference type="RefSeq" id="WP_047579348.1">
    <property type="nucleotide sequence ID" value="NZ_JPQT01000154.1"/>
</dbReference>
<evidence type="ECO:0000313" key="2">
    <source>
        <dbReference type="Proteomes" id="UP000028643"/>
    </source>
</evidence>
<gene>
    <name evidence="1" type="ORF">IV02_28535</name>
</gene>
<evidence type="ECO:0000313" key="1">
    <source>
        <dbReference type="EMBL" id="KFE44878.1"/>
    </source>
</evidence>
<dbReference type="AlphaFoldDB" id="A0A085UNW5"/>
<dbReference type="EMBL" id="JPQT01000154">
    <property type="protein sequence ID" value="KFE44878.1"/>
    <property type="molecule type" value="Genomic_DNA"/>
</dbReference>